<name>A0A1H2M7W4_9PSED</name>
<dbReference type="GO" id="GO:0015288">
    <property type="term" value="F:porin activity"/>
    <property type="evidence" value="ECO:0007669"/>
    <property type="project" value="InterPro"/>
</dbReference>
<dbReference type="InterPro" id="IPR038673">
    <property type="entry name" value="OprB_sf"/>
</dbReference>
<organism evidence="3 4">
    <name type="scientific">Pseudomonas mucidolens</name>
    <dbReference type="NCBI Taxonomy" id="46679"/>
    <lineage>
        <taxon>Bacteria</taxon>
        <taxon>Pseudomonadati</taxon>
        <taxon>Pseudomonadota</taxon>
        <taxon>Gammaproteobacteria</taxon>
        <taxon>Pseudomonadales</taxon>
        <taxon>Pseudomonadaceae</taxon>
        <taxon>Pseudomonas</taxon>
    </lineage>
</organism>
<dbReference type="InterPro" id="IPR007049">
    <property type="entry name" value="Carb-sel_porin_OprB"/>
</dbReference>
<dbReference type="RefSeq" id="WP_084377493.1">
    <property type="nucleotide sequence ID" value="NZ_LS483433.1"/>
</dbReference>
<dbReference type="Proteomes" id="UP000198600">
    <property type="component" value="Chromosome I"/>
</dbReference>
<comment type="similarity">
    <text evidence="1 2">Belongs to the OprB family.</text>
</comment>
<gene>
    <name evidence="3" type="ORF">SAMN05216202_1180</name>
</gene>
<dbReference type="GO" id="GO:0016020">
    <property type="term" value="C:membrane"/>
    <property type="evidence" value="ECO:0007669"/>
    <property type="project" value="InterPro"/>
</dbReference>
<feature type="chain" id="PRO_5016474088" evidence="2">
    <location>
        <begin position="23"/>
        <end position="425"/>
    </location>
</feature>
<keyword evidence="2" id="KW-0732">Signal</keyword>
<evidence type="ECO:0000313" key="3">
    <source>
        <dbReference type="EMBL" id="SDU89212.1"/>
    </source>
</evidence>
<protein>
    <submittedName>
        <fullName evidence="3">Porin, OprB family</fullName>
    </submittedName>
</protein>
<dbReference type="OrthoDB" id="545475at2"/>
<dbReference type="EMBL" id="LT629802">
    <property type="protein sequence ID" value="SDU89212.1"/>
    <property type="molecule type" value="Genomic_DNA"/>
</dbReference>
<dbReference type="PANTHER" id="PTHR37944">
    <property type="entry name" value="PORIN B"/>
    <property type="match status" value="1"/>
</dbReference>
<dbReference type="Gene3D" id="2.40.160.180">
    <property type="entry name" value="Carbohydrate-selective porin OprB"/>
    <property type="match status" value="1"/>
</dbReference>
<dbReference type="PROSITE" id="PS51257">
    <property type="entry name" value="PROKAR_LIPOPROTEIN"/>
    <property type="match status" value="1"/>
</dbReference>
<dbReference type="STRING" id="46679.SAMN05216202_1180"/>
<evidence type="ECO:0000256" key="1">
    <source>
        <dbReference type="ARBA" id="ARBA00008769"/>
    </source>
</evidence>
<evidence type="ECO:0000313" key="4">
    <source>
        <dbReference type="Proteomes" id="UP000198600"/>
    </source>
</evidence>
<dbReference type="GO" id="GO:0008643">
    <property type="term" value="P:carbohydrate transport"/>
    <property type="evidence" value="ECO:0007669"/>
    <property type="project" value="InterPro"/>
</dbReference>
<evidence type="ECO:0000256" key="2">
    <source>
        <dbReference type="RuleBase" id="RU363072"/>
    </source>
</evidence>
<sequence>MTNKTIVAVGLLSACALPGAQAASYSPNNFLLGDWNGERTRLHEQGVDFQLTYVNELAYNTQGGDEHKGTYSDQLMIDTNFDLQKLVGWQGASFRMTLSNRNGESLTAEAGTNTLLAAQEIYGYGSVTRLVQFYYQQALLDDRLVVKLGRLPMSGDVFPFSCKFQNLTFCGTVPGYITPNWFTWPVSQWGAAVAAKLTDELSLNASLYQVNPRFTENAQGLNFGSPSGTTGYLAVGELAWTPTLNGLPGSYRAGIWRNTGDFNDVYHDINGQPIGLTGNAPDQHDQASGFYAMAEQRVYQDPDNSARGLTLFANFIQSDRDVSYVEKVFHVGAFIRGPFAARPQDEIGLAIGRLEVNEQSAKRIRQQNAYTQPAPDTEYPVELYYGISVTPALTLRPNVQYVANPGGLSGDKSVVVFGLKTEVSF</sequence>
<accession>A0A1H2M7W4</accession>
<feature type="signal peptide" evidence="2">
    <location>
        <begin position="1"/>
        <end position="22"/>
    </location>
</feature>
<dbReference type="InterPro" id="IPR052932">
    <property type="entry name" value="OprB_Porin"/>
</dbReference>
<dbReference type="PANTHER" id="PTHR37944:SF1">
    <property type="entry name" value="PORIN B"/>
    <property type="match status" value="1"/>
</dbReference>
<dbReference type="Pfam" id="PF04966">
    <property type="entry name" value="OprB"/>
    <property type="match status" value="1"/>
</dbReference>
<keyword evidence="4" id="KW-1185">Reference proteome</keyword>
<proteinExistence type="inferred from homology"/>
<reference evidence="4" key="1">
    <citation type="submission" date="2016-10" db="EMBL/GenBank/DDBJ databases">
        <authorList>
            <person name="Varghese N."/>
            <person name="Submissions S."/>
        </authorList>
    </citation>
    <scope>NUCLEOTIDE SEQUENCE [LARGE SCALE GENOMIC DNA]</scope>
    <source>
        <strain evidence="4">LMG 2223</strain>
    </source>
</reference>
<dbReference type="AlphaFoldDB" id="A0A1H2M7W4"/>